<proteinExistence type="inferred from homology"/>
<dbReference type="PANTHER" id="PTHR30061:SF50">
    <property type="entry name" value="MALTOSE_MALTODEXTRIN-BINDING PERIPLASMIC PROTEIN"/>
    <property type="match status" value="1"/>
</dbReference>
<dbReference type="EMBL" id="BMPP01000003">
    <property type="protein sequence ID" value="GGK18894.1"/>
    <property type="molecule type" value="Genomic_DNA"/>
</dbReference>
<sequence length="94" mass="9826">MSAAQKNTGNGRFGFLTDLSDAYANYGVISAYGGYIFKNNGGTLNINDVGIANAGAQKAAALLNDLRYKDKLIPGGVSFDAAKGTSMDGRLPCW</sequence>
<keyword evidence="3" id="KW-0732">Signal</keyword>
<evidence type="ECO:0000256" key="1">
    <source>
        <dbReference type="ARBA" id="ARBA00008520"/>
    </source>
</evidence>
<gene>
    <name evidence="4" type="ORF">GCM10008955_10380</name>
</gene>
<dbReference type="Proteomes" id="UP000647587">
    <property type="component" value="Unassembled WGS sequence"/>
</dbReference>
<comment type="similarity">
    <text evidence="1">Belongs to the bacterial solute-binding protein 1 family.</text>
</comment>
<protein>
    <submittedName>
        <fullName evidence="4">Uncharacterized protein</fullName>
    </submittedName>
</protein>
<keyword evidence="2" id="KW-0813">Transport</keyword>
<evidence type="ECO:0000313" key="5">
    <source>
        <dbReference type="Proteomes" id="UP000647587"/>
    </source>
</evidence>
<evidence type="ECO:0000313" key="4">
    <source>
        <dbReference type="EMBL" id="GGK18894.1"/>
    </source>
</evidence>
<accession>A0ABQ2EPM0</accession>
<evidence type="ECO:0000256" key="2">
    <source>
        <dbReference type="ARBA" id="ARBA00022448"/>
    </source>
</evidence>
<dbReference type="PANTHER" id="PTHR30061">
    <property type="entry name" value="MALTOSE-BINDING PERIPLASMIC PROTEIN"/>
    <property type="match status" value="1"/>
</dbReference>
<keyword evidence="5" id="KW-1185">Reference proteome</keyword>
<name>A0ABQ2EPM0_9DEIO</name>
<dbReference type="Gene3D" id="3.40.190.10">
    <property type="entry name" value="Periplasmic binding protein-like II"/>
    <property type="match status" value="1"/>
</dbReference>
<comment type="caution">
    <text evidence="4">The sequence shown here is derived from an EMBL/GenBank/DDBJ whole genome shotgun (WGS) entry which is preliminary data.</text>
</comment>
<evidence type="ECO:0000256" key="3">
    <source>
        <dbReference type="ARBA" id="ARBA00022729"/>
    </source>
</evidence>
<dbReference type="SUPFAM" id="SSF53850">
    <property type="entry name" value="Periplasmic binding protein-like II"/>
    <property type="match status" value="1"/>
</dbReference>
<organism evidence="4 5">
    <name type="scientific">Deinococcus malanensis</name>
    <dbReference type="NCBI Taxonomy" id="1706855"/>
    <lineage>
        <taxon>Bacteria</taxon>
        <taxon>Thermotogati</taxon>
        <taxon>Deinococcota</taxon>
        <taxon>Deinococci</taxon>
        <taxon>Deinococcales</taxon>
        <taxon>Deinococcaceae</taxon>
        <taxon>Deinococcus</taxon>
    </lineage>
</organism>
<reference evidence="5" key="1">
    <citation type="journal article" date="2019" name="Int. J. Syst. Evol. Microbiol.">
        <title>The Global Catalogue of Microorganisms (GCM) 10K type strain sequencing project: providing services to taxonomists for standard genome sequencing and annotation.</title>
        <authorList>
            <consortium name="The Broad Institute Genomics Platform"/>
            <consortium name="The Broad Institute Genome Sequencing Center for Infectious Disease"/>
            <person name="Wu L."/>
            <person name="Ma J."/>
        </authorList>
    </citation>
    <scope>NUCLEOTIDE SEQUENCE [LARGE SCALE GENOMIC DNA]</scope>
    <source>
        <strain evidence="5">JCM 30331</strain>
    </source>
</reference>